<dbReference type="InterPro" id="IPR014043">
    <property type="entry name" value="Acyl_transferase_dom"/>
</dbReference>
<keyword evidence="8" id="KW-1185">Reference proteome</keyword>
<dbReference type="Pfam" id="PF00698">
    <property type="entry name" value="Acyl_transf_1"/>
    <property type="match status" value="1"/>
</dbReference>
<dbReference type="SUPFAM" id="SSF55048">
    <property type="entry name" value="Probable ACP-binding domain of malonyl-CoA ACP transacylase"/>
    <property type="match status" value="1"/>
</dbReference>
<dbReference type="Gene3D" id="3.30.70.250">
    <property type="entry name" value="Malonyl-CoA ACP transacylase, ACP-binding"/>
    <property type="match status" value="1"/>
</dbReference>
<comment type="catalytic activity">
    <reaction evidence="3 4">
        <text>holo-[ACP] + malonyl-CoA = malonyl-[ACP] + CoA</text>
        <dbReference type="Rhea" id="RHEA:41792"/>
        <dbReference type="Rhea" id="RHEA-COMP:9623"/>
        <dbReference type="Rhea" id="RHEA-COMP:9685"/>
        <dbReference type="ChEBI" id="CHEBI:57287"/>
        <dbReference type="ChEBI" id="CHEBI:57384"/>
        <dbReference type="ChEBI" id="CHEBI:64479"/>
        <dbReference type="ChEBI" id="CHEBI:78449"/>
        <dbReference type="EC" id="2.3.1.39"/>
    </reaction>
</comment>
<dbReference type="AlphaFoldDB" id="A0A1I1GM44"/>
<dbReference type="FunFam" id="3.30.70.250:FF:000001">
    <property type="entry name" value="Malonyl CoA-acyl carrier protein transacylase"/>
    <property type="match status" value="1"/>
</dbReference>
<dbReference type="Proteomes" id="UP000199376">
    <property type="component" value="Unassembled WGS sequence"/>
</dbReference>
<dbReference type="RefSeq" id="WP_091502753.1">
    <property type="nucleotide sequence ID" value="NZ_FOLI01000005.1"/>
</dbReference>
<name>A0A1I1GM44_9LACO</name>
<feature type="active site" evidence="5">
    <location>
        <position position="89"/>
    </location>
</feature>
<reference evidence="7 8" key="1">
    <citation type="submission" date="2016-10" db="EMBL/GenBank/DDBJ databases">
        <authorList>
            <person name="de Groot N.N."/>
        </authorList>
    </citation>
    <scope>NUCLEOTIDE SEQUENCE [LARGE SCALE GENOMIC DNA]</scope>
    <source>
        <strain evidence="7 8">DSM 19113</strain>
    </source>
</reference>
<evidence type="ECO:0000256" key="5">
    <source>
        <dbReference type="PIRSR" id="PIRSR000446-1"/>
    </source>
</evidence>
<protein>
    <recommendedName>
        <fullName evidence="4">Malonyl CoA-acyl carrier protein transacylase</fullName>
        <ecNumber evidence="4">2.3.1.39</ecNumber>
    </recommendedName>
</protein>
<evidence type="ECO:0000259" key="6">
    <source>
        <dbReference type="SMART" id="SM00827"/>
    </source>
</evidence>
<dbReference type="PIRSF" id="PIRSF000446">
    <property type="entry name" value="Mct"/>
    <property type="match status" value="1"/>
</dbReference>
<evidence type="ECO:0000256" key="3">
    <source>
        <dbReference type="ARBA" id="ARBA00048462"/>
    </source>
</evidence>
<dbReference type="GO" id="GO:0006633">
    <property type="term" value="P:fatty acid biosynthetic process"/>
    <property type="evidence" value="ECO:0007669"/>
    <property type="project" value="TreeGrafter"/>
</dbReference>
<evidence type="ECO:0000313" key="7">
    <source>
        <dbReference type="EMBL" id="SFC10958.1"/>
    </source>
</evidence>
<feature type="domain" description="Malonyl-CoA:ACP transacylase (MAT)" evidence="6">
    <location>
        <begin position="6"/>
        <end position="313"/>
    </location>
</feature>
<evidence type="ECO:0000256" key="2">
    <source>
        <dbReference type="ARBA" id="ARBA00023315"/>
    </source>
</evidence>
<organism evidence="7 8">
    <name type="scientific">Fructobacillus durionis</name>
    <dbReference type="NCBI Taxonomy" id="283737"/>
    <lineage>
        <taxon>Bacteria</taxon>
        <taxon>Bacillati</taxon>
        <taxon>Bacillota</taxon>
        <taxon>Bacilli</taxon>
        <taxon>Lactobacillales</taxon>
        <taxon>Lactobacillaceae</taxon>
        <taxon>Fructobacillus</taxon>
    </lineage>
</organism>
<dbReference type="InterPro" id="IPR050858">
    <property type="entry name" value="Mal-CoA-ACP_Trans/PKS_FabD"/>
</dbReference>
<dbReference type="GO" id="GO:0004314">
    <property type="term" value="F:[acyl-carrier-protein] S-malonyltransferase activity"/>
    <property type="evidence" value="ECO:0007669"/>
    <property type="project" value="UniProtKB-EC"/>
</dbReference>
<keyword evidence="1 4" id="KW-0808">Transferase</keyword>
<dbReference type="OrthoDB" id="9805460at2"/>
<dbReference type="InterPro" id="IPR016036">
    <property type="entry name" value="Malonyl_transacylase_ACP-bd"/>
</dbReference>
<dbReference type="InterPro" id="IPR016035">
    <property type="entry name" value="Acyl_Trfase/lysoPLipase"/>
</dbReference>
<proteinExistence type="inferred from homology"/>
<dbReference type="PANTHER" id="PTHR42681:SF1">
    <property type="entry name" value="MALONYL-COA-ACYL CARRIER PROTEIN TRANSACYLASE, MITOCHONDRIAL"/>
    <property type="match status" value="1"/>
</dbReference>
<dbReference type="EMBL" id="FOLI01000005">
    <property type="protein sequence ID" value="SFC10958.1"/>
    <property type="molecule type" value="Genomic_DNA"/>
</dbReference>
<dbReference type="SMART" id="SM00827">
    <property type="entry name" value="PKS_AT"/>
    <property type="match status" value="1"/>
</dbReference>
<sequence length="313" mass="33903">MRIGLLFNGQGSQKAGMGQNLYDNLPAFKSKIDQASQILGYDLVDVFNDEDKISQTKWAQPAIVAFDSALAACLVEAGVRPVVAGLGLSLGEYPALVANGMMTFEQAIALVKDRGEYMQAVGDANPGKMVAVLNDNQEMIVETVQKLQADGLAVYPANFNTFAQLVIGGKKADVDQAVEALMAAGVKKMIPLPVSGAFHTPLLQEAADKMAERFANEKFAEAKYPVYSNTTKKVFVEAGLKDTLTKQIVSPTYFAQCLDEMVKDNQVDTLLEIGPGVTLSKFARKIVSKEVNRYSVTDWTTFEKVVSAVKGEE</sequence>
<accession>A0A1I1GM44</accession>
<evidence type="ECO:0000256" key="1">
    <source>
        <dbReference type="ARBA" id="ARBA00022679"/>
    </source>
</evidence>
<dbReference type="STRING" id="283737.SAMN05660453_1090"/>
<comment type="similarity">
    <text evidence="4">Belongs to the fabD family.</text>
</comment>
<feature type="active site" evidence="5">
    <location>
        <position position="199"/>
    </location>
</feature>
<evidence type="ECO:0000313" key="8">
    <source>
        <dbReference type="Proteomes" id="UP000199376"/>
    </source>
</evidence>
<dbReference type="SUPFAM" id="SSF52151">
    <property type="entry name" value="FabD/lysophospholipase-like"/>
    <property type="match status" value="1"/>
</dbReference>
<gene>
    <name evidence="7" type="ORF">SAMN05660453_1090</name>
</gene>
<dbReference type="InterPro" id="IPR001227">
    <property type="entry name" value="Ac_transferase_dom_sf"/>
</dbReference>
<dbReference type="GO" id="GO:0005829">
    <property type="term" value="C:cytosol"/>
    <property type="evidence" value="ECO:0007669"/>
    <property type="project" value="TreeGrafter"/>
</dbReference>
<evidence type="ECO:0000256" key="4">
    <source>
        <dbReference type="PIRNR" id="PIRNR000446"/>
    </source>
</evidence>
<keyword evidence="2 4" id="KW-0012">Acyltransferase</keyword>
<dbReference type="Gene3D" id="3.40.366.10">
    <property type="entry name" value="Malonyl-Coenzyme A Acyl Carrier Protein, domain 2"/>
    <property type="match status" value="1"/>
</dbReference>
<dbReference type="EC" id="2.3.1.39" evidence="4"/>
<dbReference type="PANTHER" id="PTHR42681">
    <property type="entry name" value="MALONYL-COA-ACYL CARRIER PROTEIN TRANSACYLASE, MITOCHONDRIAL"/>
    <property type="match status" value="1"/>
</dbReference>
<dbReference type="InterPro" id="IPR024925">
    <property type="entry name" value="Malonyl_CoA-ACP_transAc"/>
</dbReference>